<reference evidence="3" key="1">
    <citation type="journal article" date="2019" name="Int. J. Syst. Evol. Microbiol.">
        <title>The Global Catalogue of Microorganisms (GCM) 10K type strain sequencing project: providing services to taxonomists for standard genome sequencing and annotation.</title>
        <authorList>
            <consortium name="The Broad Institute Genomics Platform"/>
            <consortium name="The Broad Institute Genome Sequencing Center for Infectious Disease"/>
            <person name="Wu L."/>
            <person name="Ma J."/>
        </authorList>
    </citation>
    <scope>NUCLEOTIDE SEQUENCE [LARGE SCALE GENOMIC DNA]</scope>
    <source>
        <strain evidence="3">JCM 10303</strain>
    </source>
</reference>
<dbReference type="Gene3D" id="1.10.260.40">
    <property type="entry name" value="lambda repressor-like DNA-binding domains"/>
    <property type="match status" value="1"/>
</dbReference>
<comment type="caution">
    <text evidence="2">The sequence shown here is derived from an EMBL/GenBank/DDBJ whole genome shotgun (WGS) entry which is preliminary data.</text>
</comment>
<dbReference type="InterPro" id="IPR001387">
    <property type="entry name" value="Cro/C1-type_HTH"/>
</dbReference>
<organism evidence="2 3">
    <name type="scientific">Saccharopolyspora erythraea</name>
    <name type="common">Streptomyces erythraeus</name>
    <dbReference type="NCBI Taxonomy" id="1836"/>
    <lineage>
        <taxon>Bacteria</taxon>
        <taxon>Bacillati</taxon>
        <taxon>Actinomycetota</taxon>
        <taxon>Actinomycetes</taxon>
        <taxon>Pseudonocardiales</taxon>
        <taxon>Pseudonocardiaceae</taxon>
        <taxon>Saccharopolyspora</taxon>
    </lineage>
</organism>
<evidence type="ECO:0000313" key="2">
    <source>
        <dbReference type="EMBL" id="GAA0505680.1"/>
    </source>
</evidence>
<proteinExistence type="predicted"/>
<dbReference type="InterPro" id="IPR010982">
    <property type="entry name" value="Lambda_DNA-bd_dom_sf"/>
</dbReference>
<protein>
    <submittedName>
        <fullName evidence="2">Helix-turn-helix transcriptional regulator</fullName>
    </submittedName>
</protein>
<sequence>MIMSSGNSPTWWRRKLGRRVRAMREGAGLTLEAAAAALDFSSSKLARLEAGVQGIDVHWVRSMMDLYDQRDDELVEMARRSKQKGWWHKHGFNDQGYVGLETEAVLVHCFYAALVPGLLQTDEYARAVFKGSHVRRSEEWINSQVTVRAHRQRRLHDAAKPLRLNAVTTDSALRQCIGDAHVLRRQMQRLLELAALPSVEFRILPAAAGMHDGLNGPFTMLHFAEPEDGAVVYAEHALGAIHTDKPSEVHACRVKFEHLRTIALSPADSTAVVGEVMNAL</sequence>
<dbReference type="CDD" id="cd00093">
    <property type="entry name" value="HTH_XRE"/>
    <property type="match status" value="1"/>
</dbReference>
<accession>A0ABP3LTS5</accession>
<dbReference type="SMART" id="SM00530">
    <property type="entry name" value="HTH_XRE"/>
    <property type="match status" value="1"/>
</dbReference>
<dbReference type="Pfam" id="PF13560">
    <property type="entry name" value="HTH_31"/>
    <property type="match status" value="1"/>
</dbReference>
<dbReference type="SUPFAM" id="SSF47413">
    <property type="entry name" value="lambda repressor-like DNA-binding domains"/>
    <property type="match status" value="1"/>
</dbReference>
<dbReference type="Pfam" id="PF19054">
    <property type="entry name" value="DUF5753"/>
    <property type="match status" value="1"/>
</dbReference>
<name>A0ABP3LTS5_SACER</name>
<gene>
    <name evidence="2" type="ORF">GCM10009533_00440</name>
</gene>
<dbReference type="Proteomes" id="UP001500729">
    <property type="component" value="Unassembled WGS sequence"/>
</dbReference>
<keyword evidence="3" id="KW-1185">Reference proteome</keyword>
<feature type="domain" description="HTH cro/C1-type" evidence="1">
    <location>
        <begin position="20"/>
        <end position="74"/>
    </location>
</feature>
<evidence type="ECO:0000313" key="3">
    <source>
        <dbReference type="Proteomes" id="UP001500729"/>
    </source>
</evidence>
<dbReference type="EMBL" id="BAAAGS010000001">
    <property type="protein sequence ID" value="GAA0505680.1"/>
    <property type="molecule type" value="Genomic_DNA"/>
</dbReference>
<dbReference type="InterPro" id="IPR043917">
    <property type="entry name" value="DUF5753"/>
</dbReference>
<evidence type="ECO:0000259" key="1">
    <source>
        <dbReference type="PROSITE" id="PS50943"/>
    </source>
</evidence>
<dbReference type="PROSITE" id="PS50943">
    <property type="entry name" value="HTH_CROC1"/>
    <property type="match status" value="1"/>
</dbReference>